<reference evidence="6 7" key="1">
    <citation type="submission" date="2017-12" db="EMBL/GenBank/DDBJ databases">
        <authorList>
            <person name="Paulsen S."/>
            <person name="Gram L.K."/>
        </authorList>
    </citation>
    <scope>NUCLEOTIDE SEQUENCE [LARGE SCALE GENOMIC DNA]</scope>
    <source>
        <strain evidence="6 7">S2897</strain>
    </source>
</reference>
<evidence type="ECO:0000313" key="6">
    <source>
        <dbReference type="EMBL" id="TMP70203.1"/>
    </source>
</evidence>
<protein>
    <submittedName>
        <fullName evidence="6">Succinylglutamate desuccinylase</fullName>
    </submittedName>
</protein>
<comment type="caution">
    <text evidence="6">The sequence shown here is derived from an EMBL/GenBank/DDBJ whole genome shotgun (WGS) entry which is preliminary data.</text>
</comment>
<dbReference type="Gene3D" id="3.40.630.10">
    <property type="entry name" value="Zn peptidases"/>
    <property type="match status" value="1"/>
</dbReference>
<keyword evidence="4" id="KW-0862">Zinc</keyword>
<evidence type="ECO:0000256" key="2">
    <source>
        <dbReference type="ARBA" id="ARBA00022723"/>
    </source>
</evidence>
<keyword evidence="3" id="KW-0378">Hydrolase</keyword>
<evidence type="ECO:0000313" key="7">
    <source>
        <dbReference type="Proteomes" id="UP000305874"/>
    </source>
</evidence>
<gene>
    <name evidence="6" type="ORF">CWC05_23260</name>
</gene>
<evidence type="ECO:0000256" key="3">
    <source>
        <dbReference type="ARBA" id="ARBA00022801"/>
    </source>
</evidence>
<dbReference type="AlphaFoldDB" id="A0A5S3YFD1"/>
<feature type="domain" description="Succinylglutamate desuccinylase/Aspartoacylase catalytic" evidence="5">
    <location>
        <begin position="1"/>
        <end position="67"/>
    </location>
</feature>
<evidence type="ECO:0000256" key="1">
    <source>
        <dbReference type="ARBA" id="ARBA00001947"/>
    </source>
</evidence>
<sequence>GNETAPIEICDQLIQSIIKGELVLKQRVLFIYGNPKSINIAKRFVEENLNRLFNGEHAKSNIQNPERVR</sequence>
<accession>A0A5S3YFD1</accession>
<reference evidence="7" key="2">
    <citation type="submission" date="2019-06" db="EMBL/GenBank/DDBJ databases">
        <title>Co-occurence of chitin degradation, pigmentation and bioactivity in marine Pseudoalteromonas.</title>
        <authorList>
            <person name="Sonnenschein E.C."/>
            <person name="Bech P.K."/>
        </authorList>
    </citation>
    <scope>NUCLEOTIDE SEQUENCE [LARGE SCALE GENOMIC DNA]</scope>
    <source>
        <strain evidence="7">S2897</strain>
    </source>
</reference>
<dbReference type="Proteomes" id="UP000305874">
    <property type="component" value="Unassembled WGS sequence"/>
</dbReference>
<comment type="cofactor">
    <cofactor evidence="1">
        <name>Zn(2+)</name>
        <dbReference type="ChEBI" id="CHEBI:29105"/>
    </cofactor>
</comment>
<evidence type="ECO:0000256" key="4">
    <source>
        <dbReference type="ARBA" id="ARBA00022833"/>
    </source>
</evidence>
<dbReference type="GO" id="GO:0046872">
    <property type="term" value="F:metal ion binding"/>
    <property type="evidence" value="ECO:0007669"/>
    <property type="project" value="UniProtKB-KW"/>
</dbReference>
<dbReference type="GO" id="GO:0016788">
    <property type="term" value="F:hydrolase activity, acting on ester bonds"/>
    <property type="evidence" value="ECO:0007669"/>
    <property type="project" value="InterPro"/>
</dbReference>
<dbReference type="InterPro" id="IPR055438">
    <property type="entry name" value="AstE_AspA_cat"/>
</dbReference>
<dbReference type="EMBL" id="PNCG01000943">
    <property type="protein sequence ID" value="TMP70203.1"/>
    <property type="molecule type" value="Genomic_DNA"/>
</dbReference>
<keyword evidence="2" id="KW-0479">Metal-binding</keyword>
<organism evidence="6 7">
    <name type="scientific">Pseudoalteromonas ruthenica</name>
    <dbReference type="NCBI Taxonomy" id="151081"/>
    <lineage>
        <taxon>Bacteria</taxon>
        <taxon>Pseudomonadati</taxon>
        <taxon>Pseudomonadota</taxon>
        <taxon>Gammaproteobacteria</taxon>
        <taxon>Alteromonadales</taxon>
        <taxon>Pseudoalteromonadaceae</taxon>
        <taxon>Pseudoalteromonas</taxon>
    </lineage>
</organism>
<feature type="non-terminal residue" evidence="6">
    <location>
        <position position="1"/>
    </location>
</feature>
<name>A0A5S3YFD1_9GAMM</name>
<dbReference type="Pfam" id="PF24827">
    <property type="entry name" value="AstE_AspA_cat"/>
    <property type="match status" value="1"/>
</dbReference>
<feature type="non-terminal residue" evidence="6">
    <location>
        <position position="69"/>
    </location>
</feature>
<dbReference type="SUPFAM" id="SSF53187">
    <property type="entry name" value="Zn-dependent exopeptidases"/>
    <property type="match status" value="1"/>
</dbReference>
<proteinExistence type="predicted"/>
<evidence type="ECO:0000259" key="5">
    <source>
        <dbReference type="Pfam" id="PF24827"/>
    </source>
</evidence>